<dbReference type="AlphaFoldDB" id="A0A7R8X8T4"/>
<proteinExistence type="predicted"/>
<dbReference type="PANTHER" id="PTHR14540">
    <property type="entry name" value="INTEGRATOR COMPLEX SUBUNIT 15"/>
    <property type="match status" value="1"/>
</dbReference>
<dbReference type="Pfam" id="PF14964">
    <property type="entry name" value="INTS15"/>
    <property type="match status" value="1"/>
</dbReference>
<keyword evidence="2" id="KW-1185">Reference proteome</keyword>
<dbReference type="PANTHER" id="PTHR14540:SF2">
    <property type="entry name" value="INTEGRATOR COMPLEX SUBUNIT 15"/>
    <property type="match status" value="1"/>
</dbReference>
<name>A0A7R8X8T4_9CRUS</name>
<organism evidence="1">
    <name type="scientific">Darwinula stevensoni</name>
    <dbReference type="NCBI Taxonomy" id="69355"/>
    <lineage>
        <taxon>Eukaryota</taxon>
        <taxon>Metazoa</taxon>
        <taxon>Ecdysozoa</taxon>
        <taxon>Arthropoda</taxon>
        <taxon>Crustacea</taxon>
        <taxon>Oligostraca</taxon>
        <taxon>Ostracoda</taxon>
        <taxon>Podocopa</taxon>
        <taxon>Podocopida</taxon>
        <taxon>Darwinulocopina</taxon>
        <taxon>Darwinuloidea</taxon>
        <taxon>Darwinulidae</taxon>
        <taxon>Darwinula</taxon>
    </lineage>
</organism>
<evidence type="ECO:0000313" key="1">
    <source>
        <dbReference type="EMBL" id="CAD7245086.1"/>
    </source>
</evidence>
<reference evidence="1" key="1">
    <citation type="submission" date="2020-11" db="EMBL/GenBank/DDBJ databases">
        <authorList>
            <person name="Tran Van P."/>
        </authorList>
    </citation>
    <scope>NUCLEOTIDE SEQUENCE</scope>
</reference>
<accession>A0A7R8X8T4</accession>
<protein>
    <submittedName>
        <fullName evidence="1">Uncharacterized protein</fullName>
    </submittedName>
</protein>
<dbReference type="EMBL" id="LR900293">
    <property type="protein sequence ID" value="CAD7245086.1"/>
    <property type="molecule type" value="Genomic_DNA"/>
</dbReference>
<gene>
    <name evidence="1" type="ORF">DSTB1V02_LOCUS4962</name>
</gene>
<dbReference type="OrthoDB" id="5861309at2759"/>
<evidence type="ECO:0000313" key="2">
    <source>
        <dbReference type="Proteomes" id="UP000677054"/>
    </source>
</evidence>
<dbReference type="Proteomes" id="UP000677054">
    <property type="component" value="Unassembled WGS sequence"/>
</dbReference>
<dbReference type="EMBL" id="CAJPEV010000776">
    <property type="protein sequence ID" value="CAG0888444.1"/>
    <property type="molecule type" value="Genomic_DNA"/>
</dbReference>
<dbReference type="InterPro" id="IPR027844">
    <property type="entry name" value="INTS15"/>
</dbReference>
<sequence length="399" mass="44349">MMASQHQSKLIRERLCALDFPACARDAILEIQNICTVGSSTRGHSHHQIMADLCAEFIFCQVDARGAPAPPLHPLQELQLLDVLNNYFAFPLNEMLRNTVFLTLFLPSSYPGNREKLDILAKVLALAIANQNVPVLMCMGVWMQQHGTDSESALCVTQRIIKDYVLLVPKLSWLRDIHHHAPHFAANFMSSVGAFYAGGGKEAKMESELPPILLVRVFVDWMEKSPGICLCALTTPLKSVLPQGSIAMPASAPVISFLRWTAKAALLLNHAEMKEITEKYSLDAEHRVDVDETKKLYSCLHDGILQTLLSGTGDVMTSKELQDVMDDLNRTAKVYFIQSDSEEYSLCVERVAQVGLFASQTGTMAGRREKAVEGLKSLTKHLKPDAARFTNMVIERLKP</sequence>